<gene>
    <name evidence="2" type="ORF">DMC30DRAFT_262591</name>
</gene>
<accession>A0A5C5FX54</accession>
<sequence>MNESIRAWNARLAQYAAELPGRYPGAEVELYDTATWLDETLDRIEASGALITDSWCEAYQPVSWRLWPDVPEDYADPACPAPLKQYAWIDGSHPSWPLHRLLAFDVVRKLSTPAHGHTFRRRAGHLGPVLEGRSGARHGAARGWWARRGGVHGGRGRGRRGGGRKVPKGRLFG</sequence>
<feature type="compositionally biased region" description="Basic residues" evidence="1">
    <location>
        <begin position="154"/>
        <end position="173"/>
    </location>
</feature>
<dbReference type="Gene3D" id="3.40.50.1110">
    <property type="entry name" value="SGNH hydrolase"/>
    <property type="match status" value="1"/>
</dbReference>
<dbReference type="InterPro" id="IPR036514">
    <property type="entry name" value="SGNH_hydro_sf"/>
</dbReference>
<comment type="caution">
    <text evidence="2">The sequence shown here is derived from an EMBL/GenBank/DDBJ whole genome shotgun (WGS) entry which is preliminary data.</text>
</comment>
<keyword evidence="3" id="KW-1185">Reference proteome</keyword>
<organism evidence="2 3">
    <name type="scientific">Rhodotorula diobovata</name>
    <dbReference type="NCBI Taxonomy" id="5288"/>
    <lineage>
        <taxon>Eukaryota</taxon>
        <taxon>Fungi</taxon>
        <taxon>Dikarya</taxon>
        <taxon>Basidiomycota</taxon>
        <taxon>Pucciniomycotina</taxon>
        <taxon>Microbotryomycetes</taxon>
        <taxon>Sporidiobolales</taxon>
        <taxon>Sporidiobolaceae</taxon>
        <taxon>Rhodotorula</taxon>
    </lineage>
</organism>
<name>A0A5C5FX54_9BASI</name>
<dbReference type="AlphaFoldDB" id="A0A5C5FX54"/>
<dbReference type="STRING" id="5288.A0A5C5FX54"/>
<evidence type="ECO:0000313" key="2">
    <source>
        <dbReference type="EMBL" id="TNY20331.1"/>
    </source>
</evidence>
<dbReference type="EMBL" id="SOZI01000070">
    <property type="protein sequence ID" value="TNY20331.1"/>
    <property type="molecule type" value="Genomic_DNA"/>
</dbReference>
<dbReference type="OrthoDB" id="1600564at2759"/>
<proteinExistence type="predicted"/>
<evidence type="ECO:0000256" key="1">
    <source>
        <dbReference type="SAM" id="MobiDB-lite"/>
    </source>
</evidence>
<feature type="region of interest" description="Disordered" evidence="1">
    <location>
        <begin position="147"/>
        <end position="173"/>
    </location>
</feature>
<reference evidence="2 3" key="1">
    <citation type="submission" date="2019-03" db="EMBL/GenBank/DDBJ databases">
        <title>Rhodosporidium diobovatum UCD-FST 08-225 genome sequencing, assembly, and annotation.</title>
        <authorList>
            <person name="Fakankun I.U."/>
            <person name="Fristensky B."/>
            <person name="Levin D.B."/>
        </authorList>
    </citation>
    <scope>NUCLEOTIDE SEQUENCE [LARGE SCALE GENOMIC DNA]</scope>
    <source>
        <strain evidence="2 3">UCD-FST 08-225</strain>
    </source>
</reference>
<dbReference type="Proteomes" id="UP000311382">
    <property type="component" value="Unassembled WGS sequence"/>
</dbReference>
<protein>
    <submittedName>
        <fullName evidence="2">Uncharacterized protein</fullName>
    </submittedName>
</protein>
<evidence type="ECO:0000313" key="3">
    <source>
        <dbReference type="Proteomes" id="UP000311382"/>
    </source>
</evidence>